<evidence type="ECO:0000256" key="10">
    <source>
        <dbReference type="PIRSR" id="PIRSR000350-4"/>
    </source>
</evidence>
<gene>
    <name evidence="14" type="ORF">HT102_09710</name>
</gene>
<feature type="binding site" evidence="9">
    <location>
        <position position="271"/>
    </location>
    <ligand>
        <name>NAD(+)</name>
        <dbReference type="ChEBI" id="CHEBI:57540"/>
    </ligand>
</feature>
<evidence type="ECO:0000256" key="8">
    <source>
        <dbReference type="PIRSR" id="PIRSR000350-2"/>
    </source>
</evidence>
<dbReference type="PRINTS" id="PR00368">
    <property type="entry name" value="FADPNR"/>
</dbReference>
<dbReference type="InterPro" id="IPR017817">
    <property type="entry name" value="Mycothione_reductase"/>
</dbReference>
<dbReference type="Gene3D" id="3.50.50.60">
    <property type="entry name" value="FAD/NAD(P)-binding domain"/>
    <property type="match status" value="2"/>
</dbReference>
<dbReference type="InterPro" id="IPR004099">
    <property type="entry name" value="Pyr_nucl-diS_OxRdtase_dimer"/>
</dbReference>
<dbReference type="PANTHER" id="PTHR43014">
    <property type="entry name" value="MERCURIC REDUCTASE"/>
    <property type="match status" value="1"/>
</dbReference>
<keyword evidence="5 11" id="KW-0560">Oxidoreductase</keyword>
<protein>
    <submittedName>
        <fullName evidence="14">Mycothione reductase</fullName>
        <ecNumber evidence="14">1.8.1.15</ecNumber>
    </submittedName>
</protein>
<evidence type="ECO:0000256" key="11">
    <source>
        <dbReference type="RuleBase" id="RU003691"/>
    </source>
</evidence>
<dbReference type="InterPro" id="IPR001100">
    <property type="entry name" value="Pyr_nuc-diS_OxRdtase"/>
</dbReference>
<feature type="binding site" evidence="9">
    <location>
        <position position="48"/>
    </location>
    <ligand>
        <name>FAD</name>
        <dbReference type="ChEBI" id="CHEBI:57692"/>
    </ligand>
</feature>
<dbReference type="PANTHER" id="PTHR43014:SF5">
    <property type="entry name" value="GLUTATHIONE REDUCTASE (NADPH)"/>
    <property type="match status" value="1"/>
</dbReference>
<dbReference type="Pfam" id="PF02852">
    <property type="entry name" value="Pyr_redox_dim"/>
    <property type="match status" value="1"/>
</dbReference>
<dbReference type="SUPFAM" id="SSF55424">
    <property type="entry name" value="FAD/NAD-linked reductases, dimerisation (C-terminal) domain"/>
    <property type="match status" value="1"/>
</dbReference>
<comment type="cofactor">
    <cofactor evidence="9">
        <name>FAD</name>
        <dbReference type="ChEBI" id="CHEBI:57692"/>
    </cofactor>
    <text evidence="9">Binds 1 FAD per subunit.</text>
</comment>
<keyword evidence="4" id="KW-0521">NADP</keyword>
<feature type="domain" description="FAD/NAD(P)-binding" evidence="13">
    <location>
        <begin position="4"/>
        <end position="323"/>
    </location>
</feature>
<evidence type="ECO:0000256" key="1">
    <source>
        <dbReference type="ARBA" id="ARBA00007532"/>
    </source>
</evidence>
<feature type="binding site" evidence="9">
    <location>
        <begin position="182"/>
        <end position="189"/>
    </location>
    <ligand>
        <name>NAD(+)</name>
        <dbReference type="ChEBI" id="CHEBI:57540"/>
    </ligand>
</feature>
<proteinExistence type="inferred from homology"/>
<evidence type="ECO:0000313" key="15">
    <source>
        <dbReference type="Proteomes" id="UP000642993"/>
    </source>
</evidence>
<reference evidence="14" key="1">
    <citation type="submission" date="2020-09" db="EMBL/GenBank/DDBJ databases">
        <title>Hoyosella lacisalsi sp. nov., a halotolerant actinobacterium isolated from soil of Lake Gudzhirganskoe.</title>
        <authorList>
            <person name="Yang Q."/>
            <person name="Guo P.Y."/>
            <person name="Liu S.W."/>
            <person name="Li F.N."/>
            <person name="Sun C.H."/>
        </authorList>
    </citation>
    <scope>NUCLEOTIDE SEQUENCE</scope>
    <source>
        <strain evidence="14">G463</strain>
    </source>
</reference>
<dbReference type="InterPro" id="IPR012999">
    <property type="entry name" value="Pyr_OxRdtase_I_AS"/>
</dbReference>
<evidence type="ECO:0000256" key="2">
    <source>
        <dbReference type="ARBA" id="ARBA00022630"/>
    </source>
</evidence>
<feature type="binding site" evidence="9">
    <location>
        <position position="312"/>
    </location>
    <ligand>
        <name>FAD</name>
        <dbReference type="ChEBI" id="CHEBI:57692"/>
    </ligand>
</feature>
<dbReference type="AlphaFoldDB" id="A0A927JDQ7"/>
<dbReference type="RefSeq" id="WP_192039229.1">
    <property type="nucleotide sequence ID" value="NZ_JACYWE010000005.1"/>
</dbReference>
<dbReference type="InterPro" id="IPR016156">
    <property type="entry name" value="FAD/NAD-linked_Rdtase_dimer_sf"/>
</dbReference>
<dbReference type="GO" id="GO:0050627">
    <property type="term" value="F:mycothione reductase [NAD(P)H] activity"/>
    <property type="evidence" value="ECO:0007669"/>
    <property type="project" value="UniProtKB-EC"/>
</dbReference>
<keyword evidence="9" id="KW-0520">NAD</keyword>
<evidence type="ECO:0000256" key="3">
    <source>
        <dbReference type="ARBA" id="ARBA00022827"/>
    </source>
</evidence>
<feature type="disulfide bond" description="Redox-active" evidence="10">
    <location>
        <begin position="39"/>
        <end position="44"/>
    </location>
</feature>
<dbReference type="NCBIfam" id="NF005884">
    <property type="entry name" value="PRK07846.1"/>
    <property type="match status" value="1"/>
</dbReference>
<dbReference type="NCBIfam" id="TIGR03452">
    <property type="entry name" value="mycothione_red"/>
    <property type="match status" value="1"/>
</dbReference>
<keyword evidence="6" id="KW-1015">Disulfide bond</keyword>
<keyword evidence="7 11" id="KW-0676">Redox-active center</keyword>
<evidence type="ECO:0000313" key="14">
    <source>
        <dbReference type="EMBL" id="MBD8506762.1"/>
    </source>
</evidence>
<dbReference type="GO" id="GO:0000166">
    <property type="term" value="F:nucleotide binding"/>
    <property type="evidence" value="ECO:0007669"/>
    <property type="project" value="UniProtKB-KW"/>
</dbReference>
<dbReference type="InterPro" id="IPR036188">
    <property type="entry name" value="FAD/NAD-bd_sf"/>
</dbReference>
<dbReference type="SUPFAM" id="SSF51905">
    <property type="entry name" value="FAD/NAD(P)-binding domain"/>
    <property type="match status" value="1"/>
</dbReference>
<comment type="caution">
    <text evidence="14">The sequence shown here is derived from an EMBL/GenBank/DDBJ whole genome shotgun (WGS) entry which is preliminary data.</text>
</comment>
<evidence type="ECO:0000256" key="7">
    <source>
        <dbReference type="ARBA" id="ARBA00023284"/>
    </source>
</evidence>
<dbReference type="Pfam" id="PF07992">
    <property type="entry name" value="Pyr_redox_2"/>
    <property type="match status" value="1"/>
</dbReference>
<dbReference type="InterPro" id="IPR023753">
    <property type="entry name" value="FAD/NAD-binding_dom"/>
</dbReference>
<feature type="active site" description="Proton acceptor" evidence="8">
    <location>
        <position position="447"/>
    </location>
</feature>
<dbReference type="PRINTS" id="PR00411">
    <property type="entry name" value="PNDRDTASEI"/>
</dbReference>
<evidence type="ECO:0000259" key="12">
    <source>
        <dbReference type="Pfam" id="PF02852"/>
    </source>
</evidence>
<evidence type="ECO:0000259" key="13">
    <source>
        <dbReference type="Pfam" id="PF07992"/>
    </source>
</evidence>
<feature type="domain" description="Pyridine nucleotide-disulphide oxidoreductase dimerisation" evidence="12">
    <location>
        <begin position="348"/>
        <end position="457"/>
    </location>
</feature>
<keyword evidence="2 11" id="KW-0285">Flavoprotein</keyword>
<name>A0A927JDQ7_9ACTN</name>
<keyword evidence="15" id="KW-1185">Reference proteome</keyword>
<sequence>MQHFDLAIIGTGSGNSIIDERFSSKRIAVIERGSFGGTCLNAGCIPTKMLVHTADLAHAARHGARFGLGTTVEEVDWTAIQERVFGRIDPIEASGREYRSGHADNSNVTVFAGTARFTGAKELGIEPNGGGRATTITADEIVIAAGSRPTIPGIAGLDEIDYHTSDTIMRVPELPKRLAIIGGGFVAAEFAHVFSALGVEVTLIARSSTLLRGEDADIAERFTDIASARWDTRLARKTVRAEALDRGTRLTLEGPAGEELLDTDAVLIAVGRTPNTDLLDVPAAGIRTTSDGRIAVDEHQRTSIDGIWALGDISSPWGLKHVANHEQRVVQHNLLNPNDLAVTDHRFVPHAVFSAPQIASVGLTEAGAHAAGIDIDVAVQDYADVAYGWAMEDKDGFVKLIADRATGQLVGAHILGAQAATLIQPLIQAMSLGFEARSLARGQYWIHPALPEAVENALLKLPARR</sequence>
<dbReference type="Gene3D" id="3.30.390.30">
    <property type="match status" value="1"/>
</dbReference>
<evidence type="ECO:0000256" key="9">
    <source>
        <dbReference type="PIRSR" id="PIRSR000350-3"/>
    </source>
</evidence>
<evidence type="ECO:0000256" key="6">
    <source>
        <dbReference type="ARBA" id="ARBA00023157"/>
    </source>
</evidence>
<accession>A0A927JDQ7</accession>
<dbReference type="EMBL" id="JACYWE010000005">
    <property type="protein sequence ID" value="MBD8506762.1"/>
    <property type="molecule type" value="Genomic_DNA"/>
</dbReference>
<dbReference type="Proteomes" id="UP000642993">
    <property type="component" value="Unassembled WGS sequence"/>
</dbReference>
<dbReference type="PROSITE" id="PS00076">
    <property type="entry name" value="PYRIDINE_REDOX_1"/>
    <property type="match status" value="1"/>
</dbReference>
<keyword evidence="9" id="KW-0547">Nucleotide-binding</keyword>
<dbReference type="EC" id="1.8.1.15" evidence="14"/>
<keyword evidence="3 9" id="KW-0274">FAD</keyword>
<comment type="similarity">
    <text evidence="1 11">Belongs to the class-I pyridine nucleotide-disulfide oxidoreductase family.</text>
</comment>
<organism evidence="14 15">
    <name type="scientific">Lolliginicoccus lacisalsi</name>
    <dbReference type="NCBI Taxonomy" id="2742202"/>
    <lineage>
        <taxon>Bacteria</taxon>
        <taxon>Bacillati</taxon>
        <taxon>Actinomycetota</taxon>
        <taxon>Actinomycetes</taxon>
        <taxon>Mycobacteriales</taxon>
        <taxon>Hoyosellaceae</taxon>
        <taxon>Lolliginicoccus</taxon>
    </lineage>
</organism>
<evidence type="ECO:0000256" key="4">
    <source>
        <dbReference type="ARBA" id="ARBA00022857"/>
    </source>
</evidence>
<dbReference type="PIRSF" id="PIRSF000350">
    <property type="entry name" value="Mercury_reductase_MerA"/>
    <property type="match status" value="1"/>
</dbReference>
<evidence type="ECO:0000256" key="5">
    <source>
        <dbReference type="ARBA" id="ARBA00023002"/>
    </source>
</evidence>